<dbReference type="InterPro" id="IPR044926">
    <property type="entry name" value="RGS_subdomain_2"/>
</dbReference>
<name>A0A4P9XM16_9FUNG</name>
<organism evidence="2 3">
    <name type="scientific">Thamnocephalis sphaerospora</name>
    <dbReference type="NCBI Taxonomy" id="78915"/>
    <lineage>
        <taxon>Eukaryota</taxon>
        <taxon>Fungi</taxon>
        <taxon>Fungi incertae sedis</taxon>
        <taxon>Zoopagomycota</taxon>
        <taxon>Zoopagomycotina</taxon>
        <taxon>Zoopagomycetes</taxon>
        <taxon>Zoopagales</taxon>
        <taxon>Sigmoideomycetaceae</taxon>
        <taxon>Thamnocephalis</taxon>
    </lineage>
</organism>
<evidence type="ECO:0000256" key="1">
    <source>
        <dbReference type="SAM" id="MobiDB-lite"/>
    </source>
</evidence>
<evidence type="ECO:0000313" key="2">
    <source>
        <dbReference type="EMBL" id="RKP06938.1"/>
    </source>
</evidence>
<feature type="region of interest" description="Disordered" evidence="1">
    <location>
        <begin position="123"/>
        <end position="167"/>
    </location>
</feature>
<dbReference type="AlphaFoldDB" id="A0A4P9XM16"/>
<dbReference type="OrthoDB" id="5591692at2759"/>
<sequence>MPGPNTAENRERVPTAAALEQRLQWLRSTYLLSTSDMQVNLQDRTQRQLLDMIAAGPTNFDSSVVLNALNEVETLMFFDTYQRYLRHTHDAYPGSRQSSSALCAVRQMHRLLSWQPYKRRRSMQSLHDMPVRTRTPSDVEAGIDRTKPLETKKRQGKISKRKLLDDI</sequence>
<dbReference type="EMBL" id="KZ992790">
    <property type="protein sequence ID" value="RKP06938.1"/>
    <property type="molecule type" value="Genomic_DNA"/>
</dbReference>
<proteinExistence type="predicted"/>
<feature type="compositionally biased region" description="Basic and acidic residues" evidence="1">
    <location>
        <begin position="129"/>
        <end position="153"/>
    </location>
</feature>
<keyword evidence="3" id="KW-1185">Reference proteome</keyword>
<dbReference type="Gene3D" id="1.10.167.10">
    <property type="entry name" value="Regulator of G-protein Signalling 4, domain 2"/>
    <property type="match status" value="1"/>
</dbReference>
<accession>A0A4P9XM16</accession>
<protein>
    <recommendedName>
        <fullName evidence="4">RGS domain-containing protein</fullName>
    </recommendedName>
</protein>
<gene>
    <name evidence="2" type="ORF">THASP1DRAFT_24821</name>
</gene>
<evidence type="ECO:0000313" key="3">
    <source>
        <dbReference type="Proteomes" id="UP000271241"/>
    </source>
</evidence>
<evidence type="ECO:0008006" key="4">
    <source>
        <dbReference type="Google" id="ProtNLM"/>
    </source>
</evidence>
<dbReference type="Proteomes" id="UP000271241">
    <property type="component" value="Unassembled WGS sequence"/>
</dbReference>
<dbReference type="InterPro" id="IPR036305">
    <property type="entry name" value="RGS_sf"/>
</dbReference>
<dbReference type="SUPFAM" id="SSF48097">
    <property type="entry name" value="Regulator of G-protein signaling, RGS"/>
    <property type="match status" value="1"/>
</dbReference>
<reference evidence="3" key="1">
    <citation type="journal article" date="2018" name="Nat. Microbiol.">
        <title>Leveraging single-cell genomics to expand the fungal tree of life.</title>
        <authorList>
            <person name="Ahrendt S.R."/>
            <person name="Quandt C.A."/>
            <person name="Ciobanu D."/>
            <person name="Clum A."/>
            <person name="Salamov A."/>
            <person name="Andreopoulos B."/>
            <person name="Cheng J.F."/>
            <person name="Woyke T."/>
            <person name="Pelin A."/>
            <person name="Henrissat B."/>
            <person name="Reynolds N.K."/>
            <person name="Benny G.L."/>
            <person name="Smith M.E."/>
            <person name="James T.Y."/>
            <person name="Grigoriev I.V."/>
        </authorList>
    </citation>
    <scope>NUCLEOTIDE SEQUENCE [LARGE SCALE GENOMIC DNA]</scope>
    <source>
        <strain evidence="3">RSA 1356</strain>
    </source>
</reference>